<dbReference type="EMBL" id="BMIT01000056">
    <property type="protein sequence ID" value="GGF15772.1"/>
    <property type="molecule type" value="Genomic_DNA"/>
</dbReference>
<keyword evidence="1" id="KW-0472">Membrane</keyword>
<reference evidence="3" key="1">
    <citation type="journal article" date="2019" name="Int. J. Syst. Evol. Microbiol.">
        <title>The Global Catalogue of Microorganisms (GCM) 10K type strain sequencing project: providing services to taxonomists for standard genome sequencing and annotation.</title>
        <authorList>
            <consortium name="The Broad Institute Genomics Platform"/>
            <consortium name="The Broad Institute Genome Sequencing Center for Infectious Disease"/>
            <person name="Wu L."/>
            <person name="Ma J."/>
        </authorList>
    </citation>
    <scope>NUCLEOTIDE SEQUENCE [LARGE SCALE GENOMIC DNA]</scope>
    <source>
        <strain evidence="3">CGMCC 1.15394</strain>
    </source>
</reference>
<proteinExistence type="predicted"/>
<comment type="caution">
    <text evidence="2">The sequence shown here is derived from an EMBL/GenBank/DDBJ whole genome shotgun (WGS) entry which is preliminary data.</text>
</comment>
<evidence type="ECO:0000313" key="2">
    <source>
        <dbReference type="EMBL" id="GGF15772.1"/>
    </source>
</evidence>
<organism evidence="2 3">
    <name type="scientific">Pseudoalteromonas gelatinilytica</name>
    <dbReference type="NCBI Taxonomy" id="1703256"/>
    <lineage>
        <taxon>Bacteria</taxon>
        <taxon>Pseudomonadati</taxon>
        <taxon>Pseudomonadota</taxon>
        <taxon>Gammaproteobacteria</taxon>
        <taxon>Alteromonadales</taxon>
        <taxon>Pseudoalteromonadaceae</taxon>
        <taxon>Pseudoalteromonas</taxon>
    </lineage>
</organism>
<sequence length="131" mass="14667">MRPLYKFLIIVEAIIGFGPLVLLLGLGLITIPISIMGILDGYYGALIMLLIEVGGFLGMFAFISVLMHILEPNRYFLSFIKLRLFIICGFCSILGFVFMSGINIELIWLLIPVVVAAHFIYLGRRYVFSAS</sequence>
<feature type="transmembrane region" description="Helical" evidence="1">
    <location>
        <begin position="7"/>
        <end position="35"/>
    </location>
</feature>
<dbReference type="Proteomes" id="UP000638462">
    <property type="component" value="Unassembled WGS sequence"/>
</dbReference>
<feature type="transmembrane region" description="Helical" evidence="1">
    <location>
        <begin position="106"/>
        <end position="123"/>
    </location>
</feature>
<feature type="transmembrane region" description="Helical" evidence="1">
    <location>
        <begin position="82"/>
        <end position="100"/>
    </location>
</feature>
<accession>A0ABQ1UCX6</accession>
<keyword evidence="1" id="KW-1133">Transmembrane helix</keyword>
<keyword evidence="3" id="KW-1185">Reference proteome</keyword>
<protein>
    <submittedName>
        <fullName evidence="2">Uncharacterized protein</fullName>
    </submittedName>
</protein>
<name>A0ABQ1UCX6_9GAMM</name>
<evidence type="ECO:0000256" key="1">
    <source>
        <dbReference type="SAM" id="Phobius"/>
    </source>
</evidence>
<keyword evidence="1" id="KW-0812">Transmembrane</keyword>
<evidence type="ECO:0000313" key="3">
    <source>
        <dbReference type="Proteomes" id="UP000638462"/>
    </source>
</evidence>
<feature type="transmembrane region" description="Helical" evidence="1">
    <location>
        <begin position="41"/>
        <end position="70"/>
    </location>
</feature>
<gene>
    <name evidence="2" type="ORF">GCM10008027_45650</name>
</gene>
<dbReference type="RefSeq" id="WP_188732004.1">
    <property type="nucleotide sequence ID" value="NZ_BMIT01000056.1"/>
</dbReference>